<evidence type="ECO:0000256" key="11">
    <source>
        <dbReference type="ARBA" id="ARBA00049158"/>
    </source>
</evidence>
<proteinExistence type="inferred from homology"/>
<dbReference type="PANTHER" id="PTHR43200:SF6">
    <property type="entry name" value="3'(2'),5'-BISPHOSPHATE NUCLEOTIDASE"/>
    <property type="match status" value="1"/>
</dbReference>
<keyword evidence="16" id="KW-1185">Reference proteome</keyword>
<dbReference type="Proteomes" id="UP000216454">
    <property type="component" value="Unassembled WGS sequence"/>
</dbReference>
<keyword evidence="6" id="KW-0028">Amino-acid biosynthesis</keyword>
<keyword evidence="9 14" id="KW-0460">Magnesium</keyword>
<dbReference type="RefSeq" id="WP_244569120.1">
    <property type="nucleotide sequence ID" value="NZ_MWWQ01000006.1"/>
</dbReference>
<evidence type="ECO:0000256" key="2">
    <source>
        <dbReference type="ARBA" id="ARBA00004970"/>
    </source>
</evidence>
<evidence type="ECO:0000313" key="16">
    <source>
        <dbReference type="Proteomes" id="UP000216454"/>
    </source>
</evidence>
<sequence length="278" mass="30126">MTGTTASIYDTHSYRDDLKVNPLFADLELALSMADRADAISLARFGALDLHVESKPDHTPVSDADRAVERAIREQIAKHRPGDAVYGEELGKAESTGRRWILDPIDGTKNYVRGVPVWATLIGLQVGGQIVAGVVSAPALHNRWFAIKDGGAYMGRGVDDAVRIHVSRVAKLEDASMSLSSLTGWKERGDRQQLLDLTDSMWRLRGFGDFWQYMLVAQGAVDAAAEPELDLYDMGALVPIVTEAGGTFTDLDGNPGPWGGCGLATNGLLHQQILDALR</sequence>
<dbReference type="PANTHER" id="PTHR43200">
    <property type="entry name" value="PHOSPHATASE"/>
    <property type="match status" value="1"/>
</dbReference>
<comment type="function">
    <text evidence="12">Catalyzes the dephosphorylation of histidinol-phosphate to histidinol, the direct precursor of histidine.</text>
</comment>
<evidence type="ECO:0000313" key="15">
    <source>
        <dbReference type="EMBL" id="OZG51890.1"/>
    </source>
</evidence>
<evidence type="ECO:0000256" key="1">
    <source>
        <dbReference type="ARBA" id="ARBA00001946"/>
    </source>
</evidence>
<feature type="binding site" evidence="14">
    <location>
        <position position="105"/>
    </location>
    <ligand>
        <name>Mg(2+)</name>
        <dbReference type="ChEBI" id="CHEBI:18420"/>
        <label>1</label>
        <note>catalytic</note>
    </ligand>
</feature>
<dbReference type="Gene3D" id="3.30.540.10">
    <property type="entry name" value="Fructose-1,6-Bisphosphatase, subunit A, domain 1"/>
    <property type="match status" value="1"/>
</dbReference>
<dbReference type="PRINTS" id="PR00377">
    <property type="entry name" value="IMPHPHTASES"/>
</dbReference>
<evidence type="ECO:0000256" key="8">
    <source>
        <dbReference type="ARBA" id="ARBA00022801"/>
    </source>
</evidence>
<evidence type="ECO:0000256" key="14">
    <source>
        <dbReference type="PIRSR" id="PIRSR600760-2"/>
    </source>
</evidence>
<dbReference type="Pfam" id="PF00459">
    <property type="entry name" value="Inositol_P"/>
    <property type="match status" value="1"/>
</dbReference>
<evidence type="ECO:0000256" key="12">
    <source>
        <dbReference type="ARBA" id="ARBA00053547"/>
    </source>
</evidence>
<evidence type="ECO:0000256" key="10">
    <source>
        <dbReference type="ARBA" id="ARBA00023102"/>
    </source>
</evidence>
<feature type="binding site" evidence="14">
    <location>
        <position position="103"/>
    </location>
    <ligand>
        <name>Mg(2+)</name>
        <dbReference type="ChEBI" id="CHEBI:18420"/>
        <label>1</label>
        <note>catalytic</note>
    </ligand>
</feature>
<keyword evidence="7 14" id="KW-0479">Metal-binding</keyword>
<dbReference type="UniPathway" id="UPA00031">
    <property type="reaction ID" value="UER00013"/>
</dbReference>
<dbReference type="EC" id="3.1.3.15" evidence="4 13"/>
<evidence type="ECO:0000256" key="3">
    <source>
        <dbReference type="ARBA" id="ARBA00009759"/>
    </source>
</evidence>
<comment type="pathway">
    <text evidence="2">Amino-acid biosynthesis; L-histidine biosynthesis; L-histidine from 5-phospho-alpha-D-ribose 1-diphosphate: step 8/9.</text>
</comment>
<comment type="caution">
    <text evidence="15">The sequence shown here is derived from an EMBL/GenBank/DDBJ whole genome shotgun (WGS) entry which is preliminary data.</text>
</comment>
<comment type="similarity">
    <text evidence="3">Belongs to the inositol monophosphatase superfamily.</text>
</comment>
<comment type="cofactor">
    <cofactor evidence="1 14">
        <name>Mg(2+)</name>
        <dbReference type="ChEBI" id="CHEBI:18420"/>
    </cofactor>
</comment>
<keyword evidence="10" id="KW-0368">Histidine biosynthesis</keyword>
<dbReference type="InterPro" id="IPR011809">
    <property type="entry name" value="His_9_proposed"/>
</dbReference>
<protein>
    <recommendedName>
        <fullName evidence="5 13">Histidinol-phosphatase</fullName>
        <ecNumber evidence="4 13">3.1.3.15</ecNumber>
    </recommendedName>
</protein>
<feature type="binding site" evidence="14">
    <location>
        <position position="106"/>
    </location>
    <ligand>
        <name>Mg(2+)</name>
        <dbReference type="ChEBI" id="CHEBI:18420"/>
        <label>1</label>
        <note>catalytic</note>
    </ligand>
</feature>
<evidence type="ECO:0000256" key="7">
    <source>
        <dbReference type="ARBA" id="ARBA00022723"/>
    </source>
</evidence>
<dbReference type="GO" id="GO:0046872">
    <property type="term" value="F:metal ion binding"/>
    <property type="evidence" value="ECO:0007669"/>
    <property type="project" value="UniProtKB-KW"/>
</dbReference>
<reference evidence="15 16" key="1">
    <citation type="journal article" date="2017" name="BMC Genomics">
        <title>Comparative genomic and phylogenomic analyses of the Bifidobacteriaceae family.</title>
        <authorList>
            <person name="Lugli G.A."/>
            <person name="Milani C."/>
            <person name="Turroni F."/>
            <person name="Duranti S."/>
            <person name="Mancabelli L."/>
            <person name="Mangifesta M."/>
            <person name="Ferrario C."/>
            <person name="Modesto M."/>
            <person name="Mattarelli P."/>
            <person name="Jiri K."/>
            <person name="van Sinderen D."/>
            <person name="Ventura M."/>
        </authorList>
    </citation>
    <scope>NUCLEOTIDE SEQUENCE [LARGE SCALE GENOMIC DNA]</scope>
    <source>
        <strain evidence="15 16">DSM 24744</strain>
    </source>
</reference>
<gene>
    <name evidence="15" type="ORF">PSSU_0673</name>
</gene>
<evidence type="ECO:0000256" key="5">
    <source>
        <dbReference type="ARBA" id="ARBA00021697"/>
    </source>
</evidence>
<dbReference type="EMBL" id="MWWQ01000006">
    <property type="protein sequence ID" value="OZG51890.1"/>
    <property type="molecule type" value="Genomic_DNA"/>
</dbReference>
<dbReference type="InterPro" id="IPR000760">
    <property type="entry name" value="Inositol_monophosphatase-like"/>
</dbReference>
<dbReference type="InterPro" id="IPR051090">
    <property type="entry name" value="Inositol_monoP_superfamily"/>
</dbReference>
<dbReference type="GO" id="GO:0000105">
    <property type="term" value="P:L-histidine biosynthetic process"/>
    <property type="evidence" value="ECO:0007669"/>
    <property type="project" value="UniProtKB-UniRule"/>
</dbReference>
<dbReference type="InterPro" id="IPR020583">
    <property type="entry name" value="Inositol_monoP_metal-BS"/>
</dbReference>
<keyword evidence="8" id="KW-0378">Hydrolase</keyword>
<organism evidence="15 16">
    <name type="scientific">Pseudoscardovia suis</name>
    <dbReference type="NCBI Taxonomy" id="987063"/>
    <lineage>
        <taxon>Bacteria</taxon>
        <taxon>Bacillati</taxon>
        <taxon>Actinomycetota</taxon>
        <taxon>Actinomycetes</taxon>
        <taxon>Bifidobacteriales</taxon>
        <taxon>Bifidobacteriaceae</taxon>
        <taxon>Pseudoscardovia</taxon>
    </lineage>
</organism>
<dbReference type="SUPFAM" id="SSF56655">
    <property type="entry name" value="Carbohydrate phosphatase"/>
    <property type="match status" value="1"/>
</dbReference>
<dbReference type="Gene3D" id="3.40.190.80">
    <property type="match status" value="1"/>
</dbReference>
<name>A0A261EYF0_9BIFI</name>
<evidence type="ECO:0000256" key="6">
    <source>
        <dbReference type="ARBA" id="ARBA00022605"/>
    </source>
</evidence>
<dbReference type="FunFam" id="3.30.540.10:FF:000003">
    <property type="entry name" value="Inositol-1-monophosphatase"/>
    <property type="match status" value="1"/>
</dbReference>
<dbReference type="PROSITE" id="PS00629">
    <property type="entry name" value="IMP_1"/>
    <property type="match status" value="1"/>
</dbReference>
<accession>A0A261EYF0</accession>
<feature type="binding site" evidence="14">
    <location>
        <position position="88"/>
    </location>
    <ligand>
        <name>Mg(2+)</name>
        <dbReference type="ChEBI" id="CHEBI:18420"/>
        <label>1</label>
        <note>catalytic</note>
    </ligand>
</feature>
<feature type="binding site" evidence="14">
    <location>
        <position position="233"/>
    </location>
    <ligand>
        <name>Mg(2+)</name>
        <dbReference type="ChEBI" id="CHEBI:18420"/>
        <label>1</label>
        <note>catalytic</note>
    </ligand>
</feature>
<dbReference type="NCBIfam" id="TIGR02067">
    <property type="entry name" value="his_9_HisN"/>
    <property type="match status" value="1"/>
</dbReference>
<dbReference type="AlphaFoldDB" id="A0A261EYF0"/>
<dbReference type="GO" id="GO:0004401">
    <property type="term" value="F:histidinol-phosphatase activity"/>
    <property type="evidence" value="ECO:0007669"/>
    <property type="project" value="UniProtKB-UniRule"/>
</dbReference>
<evidence type="ECO:0000256" key="9">
    <source>
        <dbReference type="ARBA" id="ARBA00022842"/>
    </source>
</evidence>
<evidence type="ECO:0000256" key="13">
    <source>
        <dbReference type="NCBIfam" id="TIGR02067"/>
    </source>
</evidence>
<evidence type="ECO:0000256" key="4">
    <source>
        <dbReference type="ARBA" id="ARBA00013085"/>
    </source>
</evidence>
<comment type="catalytic activity">
    <reaction evidence="11">
        <text>L-histidinol phosphate + H2O = L-histidinol + phosphate</text>
        <dbReference type="Rhea" id="RHEA:14465"/>
        <dbReference type="ChEBI" id="CHEBI:15377"/>
        <dbReference type="ChEBI" id="CHEBI:43474"/>
        <dbReference type="ChEBI" id="CHEBI:57699"/>
        <dbReference type="ChEBI" id="CHEBI:57980"/>
        <dbReference type="EC" id="3.1.3.15"/>
    </reaction>
</comment>